<evidence type="ECO:0000256" key="9">
    <source>
        <dbReference type="ARBA" id="ARBA00017157"/>
    </source>
</evidence>
<evidence type="ECO:0000256" key="15">
    <source>
        <dbReference type="ARBA" id="ARBA00022786"/>
    </source>
</evidence>
<comment type="pathway">
    <text evidence="5">Protein modification; protein ubiquitination.</text>
</comment>
<dbReference type="Pfam" id="PF22999">
    <property type="entry name" value="LTN1_E3_ligase_6th"/>
    <property type="match status" value="1"/>
</dbReference>
<evidence type="ECO:0000256" key="3">
    <source>
        <dbReference type="ARBA" id="ARBA00004173"/>
    </source>
</evidence>
<dbReference type="InterPro" id="IPR054477">
    <property type="entry name" value="LTN1_E3_ligase_6th"/>
</dbReference>
<evidence type="ECO:0000259" key="22">
    <source>
        <dbReference type="PROSITE" id="PS50089"/>
    </source>
</evidence>
<dbReference type="InterPro" id="IPR039804">
    <property type="entry name" value="RING-CH-C4HC3_LTN1"/>
</dbReference>
<dbReference type="Proteomes" id="UP000239649">
    <property type="component" value="Unassembled WGS sequence"/>
</dbReference>
<dbReference type="EC" id="3.1.2.4" evidence="7"/>
<dbReference type="InterPro" id="IPR045004">
    <property type="entry name" value="ECH_dom"/>
</dbReference>
<keyword evidence="11" id="KW-0808">Transferase</keyword>
<dbReference type="SUPFAM" id="SSF48371">
    <property type="entry name" value="ARM repeat"/>
    <property type="match status" value="1"/>
</dbReference>
<dbReference type="InterPro" id="IPR011989">
    <property type="entry name" value="ARM-like"/>
</dbReference>
<dbReference type="Pfam" id="PF16113">
    <property type="entry name" value="ECH_2"/>
    <property type="match status" value="1"/>
</dbReference>
<dbReference type="SUPFAM" id="SSF57850">
    <property type="entry name" value="RING/U-box"/>
    <property type="match status" value="1"/>
</dbReference>
<evidence type="ECO:0000313" key="24">
    <source>
        <dbReference type="Proteomes" id="UP000239649"/>
    </source>
</evidence>
<comment type="caution">
    <text evidence="23">The sequence shown here is derived from an EMBL/GenBank/DDBJ whole genome shotgun (WGS) entry which is preliminary data.</text>
</comment>
<dbReference type="SMART" id="SM01197">
    <property type="entry name" value="FANCL_C"/>
    <property type="match status" value="1"/>
</dbReference>
<dbReference type="InterPro" id="IPR001841">
    <property type="entry name" value="Znf_RING"/>
</dbReference>
<feature type="region of interest" description="Disordered" evidence="21">
    <location>
        <begin position="1653"/>
        <end position="1682"/>
    </location>
</feature>
<dbReference type="GO" id="GO:1990116">
    <property type="term" value="P:ribosome-associated ubiquitin-dependent protein catabolic process"/>
    <property type="evidence" value="ECO:0007669"/>
    <property type="project" value="InterPro"/>
</dbReference>
<dbReference type="GO" id="GO:0061630">
    <property type="term" value="F:ubiquitin protein ligase activity"/>
    <property type="evidence" value="ECO:0007669"/>
    <property type="project" value="UniProtKB-EC"/>
</dbReference>
<evidence type="ECO:0000256" key="1">
    <source>
        <dbReference type="ARBA" id="ARBA00000900"/>
    </source>
</evidence>
<evidence type="ECO:0000256" key="2">
    <source>
        <dbReference type="ARBA" id="ARBA00001709"/>
    </source>
</evidence>
<feature type="region of interest" description="Disordered" evidence="21">
    <location>
        <begin position="645"/>
        <end position="665"/>
    </location>
</feature>
<feature type="region of interest" description="Disordered" evidence="21">
    <location>
        <begin position="1761"/>
        <end position="1790"/>
    </location>
</feature>
<evidence type="ECO:0000256" key="5">
    <source>
        <dbReference type="ARBA" id="ARBA00004906"/>
    </source>
</evidence>
<evidence type="ECO:0000313" key="23">
    <source>
        <dbReference type="EMBL" id="PSC69023.1"/>
    </source>
</evidence>
<evidence type="ECO:0000256" key="10">
    <source>
        <dbReference type="ARBA" id="ARBA00022490"/>
    </source>
</evidence>
<dbReference type="InterPro" id="IPR016024">
    <property type="entry name" value="ARM-type_fold"/>
</dbReference>
<evidence type="ECO:0000256" key="18">
    <source>
        <dbReference type="ARBA" id="ARBA00023128"/>
    </source>
</evidence>
<evidence type="ECO:0000256" key="20">
    <source>
        <dbReference type="PROSITE-ProRule" id="PRU00175"/>
    </source>
</evidence>
<feature type="compositionally biased region" description="Low complexity" evidence="21">
    <location>
        <begin position="1303"/>
        <end position="1315"/>
    </location>
</feature>
<feature type="compositionally biased region" description="Low complexity" evidence="21">
    <location>
        <begin position="1767"/>
        <end position="1786"/>
    </location>
</feature>
<feature type="compositionally biased region" description="Low complexity" evidence="21">
    <location>
        <begin position="1666"/>
        <end position="1675"/>
    </location>
</feature>
<keyword evidence="18" id="KW-0496">Mitochondrion</keyword>
<keyword evidence="16" id="KW-0378">Hydrolase</keyword>
<dbReference type="Pfam" id="PF23009">
    <property type="entry name" value="UBC_like"/>
    <property type="match status" value="1"/>
</dbReference>
<dbReference type="InterPro" id="IPR013083">
    <property type="entry name" value="Znf_RING/FYVE/PHD"/>
</dbReference>
<dbReference type="InterPro" id="IPR054476">
    <property type="entry name" value="Ltn1_N"/>
</dbReference>
<evidence type="ECO:0000256" key="16">
    <source>
        <dbReference type="ARBA" id="ARBA00022801"/>
    </source>
</evidence>
<comment type="catalytic activity">
    <reaction evidence="2">
        <text>3-hydroxy-2-methylpropanoyl-CoA + H2O = 3-hydroxy-2-methylpropanoate + CoA + H(+)</text>
        <dbReference type="Rhea" id="RHEA:20888"/>
        <dbReference type="ChEBI" id="CHEBI:11805"/>
        <dbReference type="ChEBI" id="CHEBI:15377"/>
        <dbReference type="ChEBI" id="CHEBI:15378"/>
        <dbReference type="ChEBI" id="CHEBI:57287"/>
        <dbReference type="ChEBI" id="CHEBI:57340"/>
        <dbReference type="EC" id="3.1.2.4"/>
    </reaction>
</comment>
<evidence type="ECO:0000256" key="17">
    <source>
        <dbReference type="ARBA" id="ARBA00022833"/>
    </source>
</evidence>
<dbReference type="Pfam" id="PF22958">
    <property type="entry name" value="Ltn1_1st"/>
    <property type="match status" value="1"/>
</dbReference>
<dbReference type="FunFam" id="3.30.40.10:FF:000038">
    <property type="entry name" value="E3 ubiquitin-protein ligase listerin"/>
    <property type="match status" value="1"/>
</dbReference>
<dbReference type="GO" id="GO:0016567">
    <property type="term" value="P:protein ubiquitination"/>
    <property type="evidence" value="ECO:0007669"/>
    <property type="project" value="UniProtKB-UniPathway"/>
</dbReference>
<protein>
    <recommendedName>
        <fullName evidence="9">E3 ubiquitin-protein ligase listerin</fullName>
        <ecNumber evidence="8">2.3.2.27</ecNumber>
        <ecNumber evidence="7">3.1.2.4</ecNumber>
    </recommendedName>
    <alternativeName>
        <fullName evidence="19">3-hydroxyisobutyryl-coenzyme A hydrolase</fullName>
    </alternativeName>
</protein>
<keyword evidence="15" id="KW-0833">Ubl conjugation pathway</keyword>
<evidence type="ECO:0000256" key="11">
    <source>
        <dbReference type="ARBA" id="ARBA00022679"/>
    </source>
</evidence>
<dbReference type="EMBL" id="LHPF02000030">
    <property type="protein sequence ID" value="PSC69023.1"/>
    <property type="molecule type" value="Genomic_DNA"/>
</dbReference>
<comment type="subcellular location">
    <subcellularLocation>
        <location evidence="4">Cytoplasm</location>
        <location evidence="4">Cytosol</location>
    </subcellularLocation>
    <subcellularLocation>
        <location evidence="3">Mitochondrion</location>
    </subcellularLocation>
</comment>
<organism evidence="23 24">
    <name type="scientific">Micractinium conductrix</name>
    <dbReference type="NCBI Taxonomy" id="554055"/>
    <lineage>
        <taxon>Eukaryota</taxon>
        <taxon>Viridiplantae</taxon>
        <taxon>Chlorophyta</taxon>
        <taxon>core chlorophytes</taxon>
        <taxon>Trebouxiophyceae</taxon>
        <taxon>Chlorellales</taxon>
        <taxon>Chlorellaceae</taxon>
        <taxon>Chlorella clade</taxon>
        <taxon>Micractinium</taxon>
    </lineage>
</organism>
<dbReference type="GO" id="GO:0072344">
    <property type="term" value="P:rescue of stalled ribosome"/>
    <property type="evidence" value="ECO:0007669"/>
    <property type="project" value="TreeGrafter"/>
</dbReference>
<evidence type="ECO:0000256" key="7">
    <source>
        <dbReference type="ARBA" id="ARBA00011915"/>
    </source>
</evidence>
<dbReference type="PROSITE" id="PS50089">
    <property type="entry name" value="ZF_RING_2"/>
    <property type="match status" value="1"/>
</dbReference>
<keyword evidence="12" id="KW-0479">Metal-binding</keyword>
<dbReference type="InterPro" id="IPR029045">
    <property type="entry name" value="ClpP/crotonase-like_dom_sf"/>
</dbReference>
<keyword evidence="14 20" id="KW-0863">Zinc-finger</keyword>
<evidence type="ECO:0000256" key="21">
    <source>
        <dbReference type="SAM" id="MobiDB-lite"/>
    </source>
</evidence>
<gene>
    <name evidence="23" type="ORF">C2E20_7444</name>
</gene>
<evidence type="ECO:0000256" key="13">
    <source>
        <dbReference type="ARBA" id="ARBA00022737"/>
    </source>
</evidence>
<evidence type="ECO:0000256" key="6">
    <source>
        <dbReference type="ARBA" id="ARBA00007997"/>
    </source>
</evidence>
<evidence type="ECO:0000256" key="19">
    <source>
        <dbReference type="ARBA" id="ARBA00031181"/>
    </source>
</evidence>
<dbReference type="CDD" id="cd16491">
    <property type="entry name" value="RING-CH-C4HC3_LTN1"/>
    <property type="match status" value="1"/>
</dbReference>
<dbReference type="GO" id="GO:0008270">
    <property type="term" value="F:zinc ion binding"/>
    <property type="evidence" value="ECO:0007669"/>
    <property type="project" value="UniProtKB-KW"/>
</dbReference>
<evidence type="ECO:0000256" key="4">
    <source>
        <dbReference type="ARBA" id="ARBA00004514"/>
    </source>
</evidence>
<keyword evidence="17" id="KW-0862">Zinc</keyword>
<accession>A0A2P6V4J9</accession>
<dbReference type="GO" id="GO:0005829">
    <property type="term" value="C:cytosol"/>
    <property type="evidence" value="ECO:0007669"/>
    <property type="project" value="UniProtKB-SubCell"/>
</dbReference>
<evidence type="ECO:0000256" key="12">
    <source>
        <dbReference type="ARBA" id="ARBA00022723"/>
    </source>
</evidence>
<evidence type="ECO:0000256" key="8">
    <source>
        <dbReference type="ARBA" id="ARBA00012483"/>
    </source>
</evidence>
<keyword evidence="13" id="KW-0677">Repeat</keyword>
<dbReference type="STRING" id="554055.A0A2P6V4J9"/>
<dbReference type="Gene3D" id="3.90.226.10">
    <property type="entry name" value="2-enoyl-CoA Hydratase, Chain A, domain 1"/>
    <property type="match status" value="1"/>
</dbReference>
<proteinExistence type="inferred from homology"/>
<dbReference type="OrthoDB" id="16820at2759"/>
<dbReference type="InterPro" id="IPR054478">
    <property type="entry name" value="LTN1_UBC"/>
</dbReference>
<name>A0A2P6V4J9_9CHLO</name>
<dbReference type="Gene3D" id="3.30.40.10">
    <property type="entry name" value="Zinc/RING finger domain, C3HC4 (zinc finger)"/>
    <property type="match status" value="1"/>
</dbReference>
<feature type="region of interest" description="Disordered" evidence="21">
    <location>
        <begin position="1292"/>
        <end position="1315"/>
    </location>
</feature>
<dbReference type="CDD" id="cd06558">
    <property type="entry name" value="crotonase-like"/>
    <property type="match status" value="1"/>
</dbReference>
<comment type="catalytic activity">
    <reaction evidence="1">
        <text>S-ubiquitinyl-[E2 ubiquitin-conjugating enzyme]-L-cysteine + [acceptor protein]-L-lysine = [E2 ubiquitin-conjugating enzyme]-L-cysteine + N(6)-ubiquitinyl-[acceptor protein]-L-lysine.</text>
        <dbReference type="EC" id="2.3.2.27"/>
    </reaction>
</comment>
<reference evidence="23 24" key="1">
    <citation type="journal article" date="2018" name="Plant J.">
        <title>Genome sequences of Chlorella sorokiniana UTEX 1602 and Micractinium conductrix SAG 241.80: implications to maltose excretion by a green alga.</title>
        <authorList>
            <person name="Arriola M.B."/>
            <person name="Velmurugan N."/>
            <person name="Zhang Y."/>
            <person name="Plunkett M.H."/>
            <person name="Hondzo H."/>
            <person name="Barney B.M."/>
        </authorList>
    </citation>
    <scope>NUCLEOTIDE SEQUENCE [LARGE SCALE GENOMIC DNA]</scope>
    <source>
        <strain evidence="23 24">SAG 241.80</strain>
    </source>
</reference>
<sequence>MGKGDKRAGVFSSAKAAEALAASGRGAGGFGGFAGSASTAAGSGGFAFGAKYVGAVAAAVPGGGGGGGGGEAAGPSIVRAAAIIPSDLDGELAQQLQKLGKRDATTKLKALQALRALAQDKPAEDLQTALPSWAYAYGRLIMDNNRAVRAEASHACAALAAAVGRGVAPLLKSLLPAWWLAGCDAHAEAAAAARGAFAAAFPAAAKRRDALLFCRAEVVQLLSDNLASTPQALGDPKKESPEELQDRHERVLASSCAALAALLDVALGGGEAVPAGPAGGPAQQQHQQLPVAERELLDGVGAQLQLLAFYKAVLQSKAAAVRRQAYLLVADAAARAPALLAPAVATAAPAVLGALADKEPSAHEALWGMLLAFARAFPDGWTHINMQKAFLPRLWSSLRHGCYGSAASSLPALLPLVSHLPEATLGPRPATFSSLLSSIWQGLATLNGRQARQAAAAAYLECLLYALLRADHLAAVGGEAAAAGGAAAAASGQQYCSELLQEVLQEALLPAVLSGGAEAAEAEAVLTGVTAKLGQPTASSSTRQRLAQLLQLAGSALASSLREALSVGGGSPDAAAVFDRTAVLVAALDQAAGPGAGAALGTSVAQPLVALLLPEVRTGMAPPAASSLLAGLLKAFPQHAAVDAPEAGAPAPAAEQQQGSGPAAATAAGTAVELAALRLHQSASFTIESILRRLTEGLSEEQQPEAATASCDLLLSCLPQVHHPARKLGDVVTQLTVQQRHGTSLLLLQHLVSGQHAALAAAAAASGELDKAAAASFGSNGGWLQLGDVHMPALLALLLAGSGSISLLSPAGQAAVLAQLLEQLQAAVAAERGTAHDAPAAAPVLHVLQRALLSPALDASSILEVQALRVHLLAAALALLLHQTAAEAAEAEAALAAGSDSDHEASAFVDDSDAESEEVPRQLGADLAAARQLWQKQAAIGALLSAAPAEQQAAFLEAAQQAAEAALQAQPSPSAALAAADAMDLLLAAVGSGSLHQQLLQRLLLAHQQADEAAAAGSSSSSGSGSSGAWALFLASLGAAAGFDALLPPSGSESPSAAVRLLAALTVSPAADAAERQLQVLQHVAGAAAEPLLQPALAAAAAAAGASPSHADVLCALLQAAVSGGGASSHAAAAFFAEATAEGSAALPQGLLLRVLPIAAPAFRGGSALLEQSGLPQLSQRLCQQCTSSEPAAVAAAGGQQGATQLLRAAVACFPCATGAEAAAQLPSPAAAFAGRQQQPDSAAGPASFAKGDAVWYCQAGGSWAEAEVAAVDTSVHPPSYAVKLGTAGSSLRETEASRLRTRAPGSAPPASAQQAAASAAAAAAAAAQQRAAAGAALEPVGCCTQEEQAALLALLQYQVRGVRAAAAAARAAGSPADPSPAVSAAVASLLHSAVAYCGAQLTQQQWSLLLEQLRGAFTQCAAALVPAAGRVARAVCAAAGEIAVGADMSSPTVALQFFRRLSLKGVLERSEKARGEAAKVAAALSAELAALDAALLPLLLPALQAYTRVSAAAGTCRALPQSEWQAAEAAACGDMLQLFVTAGSVAAAASVSGRRASGALARWMGGGQEGGPAAEAWQLLSQHAAVTLRGADRPFLLAAVDRANAGMDATGVDALGALLALSLSGLPPPSMAAAAFAAILQHPELTSALTAAEGVDEESLEEQEQQQQQQQQQQRGSDGGDAAAALEQVGVRPELAAAVAASGGAGFFTAWALLLAHMLAAPADSHGRRLLAQALKDAHTLVPSLLDSLVPLLPLDGAGGSRRDSTGSAAAGSSSSTAGGSAAAASGGGGGPGGSGFASQVAAVGPFPSSSSSSSSTAATEVPPAAAHQQQRFAVLLYAAALQALPASARLWFADLRDRGTAAAAERYTAAAVSGQLLATEFAEVTEAASKFGKFDKFSARANPNSREVIAVMEVEDGHLLELAVRLPASMPLRPPELECRRKVGVSEGRLRKWLLSISAFLRMQNGSVAEAIILWKRNVEKEFEGQEECLICYSIIQPTSGQLPRLSCRTCRKRFHGGCLYKWFRSSQKSTCPHCQSPWQLARAQAAPTPPVFAGGVSAAPVAPAAPVGRSAAATAAAMSTAATEPEVLARVERHAEVATLNRPRALNALNTTMVERMYEVYSKWEADPAVACIVLKGAGEKAFCAGGDVKTVVQQGLAGRFDDALRFFRSEYKLNHLISRLRKPHVALIDGITMGGGVGVSVHGTFRVATERTVFSMPECAIGLYPDVGGSYFLPRLRGGLGLYLALTGARLTGVDVRHAGLATHYIPSRMLPEVHQAIVRMGYEASDASALNRVLTAFETREELLQGQLAAVRADIDFCFGGRQSVEDVYAACERAGQWGREVVALMLKGSPTSQKVSFEQLRRGASMDLAACLQMENRMVHRCVEDVTSDFYTGVQAALIHRTGSPAWQPATLKEVSDDRVQAFFDQLPPEQELQLPAEHEAPRSRL</sequence>
<keyword evidence="24" id="KW-1185">Reference proteome</keyword>
<dbReference type="PANTHER" id="PTHR12389">
    <property type="entry name" value="ZINC FINGER PROTEIN 294"/>
    <property type="match status" value="1"/>
</dbReference>
<keyword evidence="10" id="KW-0963">Cytoplasm</keyword>
<dbReference type="GO" id="GO:0003860">
    <property type="term" value="F:3-hydroxyisobutyryl-CoA hydrolase activity"/>
    <property type="evidence" value="ECO:0007669"/>
    <property type="project" value="UniProtKB-EC"/>
</dbReference>
<dbReference type="GO" id="GO:1990112">
    <property type="term" value="C:RQC complex"/>
    <property type="evidence" value="ECO:0007669"/>
    <property type="project" value="InterPro"/>
</dbReference>
<dbReference type="PANTHER" id="PTHR12389:SF0">
    <property type="entry name" value="E3 UBIQUITIN-PROTEIN LIGASE LISTERIN"/>
    <property type="match status" value="1"/>
</dbReference>
<feature type="domain" description="RING-type" evidence="22">
    <location>
        <begin position="1991"/>
        <end position="2038"/>
    </location>
</feature>
<dbReference type="GO" id="GO:0043023">
    <property type="term" value="F:ribosomal large subunit binding"/>
    <property type="evidence" value="ECO:0007669"/>
    <property type="project" value="TreeGrafter"/>
</dbReference>
<dbReference type="NCBIfam" id="NF004127">
    <property type="entry name" value="PRK05617.1"/>
    <property type="match status" value="1"/>
</dbReference>
<dbReference type="Gene3D" id="1.25.10.10">
    <property type="entry name" value="Leucine-rich Repeat Variant"/>
    <property type="match status" value="2"/>
</dbReference>
<dbReference type="SUPFAM" id="SSF52096">
    <property type="entry name" value="ClpP/crotonase"/>
    <property type="match status" value="1"/>
</dbReference>
<comment type="similarity">
    <text evidence="6">Belongs to the LTN1 family.</text>
</comment>
<dbReference type="EC" id="2.3.2.27" evidence="8"/>
<dbReference type="GO" id="GO:0005739">
    <property type="term" value="C:mitochondrion"/>
    <property type="evidence" value="ECO:0007669"/>
    <property type="project" value="UniProtKB-SubCell"/>
</dbReference>
<dbReference type="UniPathway" id="UPA00143"/>
<dbReference type="InterPro" id="IPR039795">
    <property type="entry name" value="LTN1/Rkr1"/>
</dbReference>
<dbReference type="FunFam" id="3.90.226.10:FF:000026">
    <property type="entry name" value="3-hydroxyisobutyryl-CoA hydrolase, mitochondrial"/>
    <property type="match status" value="1"/>
</dbReference>
<evidence type="ECO:0000256" key="14">
    <source>
        <dbReference type="ARBA" id="ARBA00022771"/>
    </source>
</evidence>
<feature type="compositionally biased region" description="Acidic residues" evidence="21">
    <location>
        <begin position="1655"/>
        <end position="1665"/>
    </location>
</feature>